<protein>
    <submittedName>
        <fullName evidence="2">Co-chaperone GroES</fullName>
    </submittedName>
</protein>
<accession>A0AAE3AZU0</accession>
<dbReference type="RefSeq" id="WP_308729057.1">
    <property type="nucleotide sequence ID" value="NZ_JAJEQF010000056.1"/>
</dbReference>
<name>A0AAE3AZU0_9FIRM</name>
<dbReference type="AlphaFoldDB" id="A0AAE3AZU0"/>
<organism evidence="2 3">
    <name type="scientific">Gallintestinimicrobium propionicum</name>
    <dbReference type="NCBI Taxonomy" id="2981770"/>
    <lineage>
        <taxon>Bacteria</taxon>
        <taxon>Bacillati</taxon>
        <taxon>Bacillota</taxon>
        <taxon>Clostridia</taxon>
        <taxon>Lachnospirales</taxon>
        <taxon>Lachnospiraceae</taxon>
        <taxon>Gallintestinimicrobium</taxon>
    </lineage>
</organism>
<evidence type="ECO:0000313" key="2">
    <source>
        <dbReference type="EMBL" id="MCC2169014.1"/>
    </source>
</evidence>
<gene>
    <name evidence="2" type="ORF">LKD45_15210</name>
</gene>
<reference evidence="2 3" key="1">
    <citation type="submission" date="2021-10" db="EMBL/GenBank/DDBJ databases">
        <title>Anaerobic single-cell dispensing facilitates the cultivation of human gut bacteria.</title>
        <authorList>
            <person name="Afrizal A."/>
        </authorList>
    </citation>
    <scope>NUCLEOTIDE SEQUENCE [LARGE SCALE GENOMIC DNA]</scope>
    <source>
        <strain evidence="2 3">CLA-AA-H244</strain>
    </source>
</reference>
<proteinExistence type="predicted"/>
<comment type="caution">
    <text evidence="2">The sequence shown here is derived from an EMBL/GenBank/DDBJ whole genome shotgun (WGS) entry which is preliminary data.</text>
</comment>
<keyword evidence="1" id="KW-0732">Signal</keyword>
<dbReference type="EMBL" id="JAJEQF010000056">
    <property type="protein sequence ID" value="MCC2169014.1"/>
    <property type="molecule type" value="Genomic_DNA"/>
</dbReference>
<keyword evidence="3" id="KW-1185">Reference proteome</keyword>
<sequence length="345" mass="36178">MKMHKHFGLVLTACLVLSQLFTPAFLLPAQAANTVTVQGKVMSGTTGSLLLLDTPQGKMEIKIDNATDTTAGKILLPDQAISVTVTGGSDGYLHATKISTGNQIGNVIVDTNNTVDVTGTLNQNTKDNDLHLDTPQGEMIIRLDPSTEMGSCAFLVLNGKYRITCGRGSDAYLHAVKIADASSASNSSGAVNGDNSAYPFVNGTVDSKTTNNLLYLSTTGGTMQFVIDNNANTLKGLMMTSGRSLTVYYYHGNDGYLHAVTTVGARSSSSASVNTASTLTATGTVNGNSTENMLFLDTPQGQMEIKLDSVNAINGCRVLVTNQRISVTCASGSDAYLHAVTITAK</sequence>
<feature type="chain" id="PRO_5042058791" evidence="1">
    <location>
        <begin position="32"/>
        <end position="345"/>
    </location>
</feature>
<feature type="signal peptide" evidence="1">
    <location>
        <begin position="1"/>
        <end position="31"/>
    </location>
</feature>
<evidence type="ECO:0000313" key="3">
    <source>
        <dbReference type="Proteomes" id="UP001199355"/>
    </source>
</evidence>
<dbReference type="Proteomes" id="UP001199355">
    <property type="component" value="Unassembled WGS sequence"/>
</dbReference>
<evidence type="ECO:0000256" key="1">
    <source>
        <dbReference type="SAM" id="SignalP"/>
    </source>
</evidence>